<evidence type="ECO:0000256" key="4">
    <source>
        <dbReference type="ARBA" id="ARBA00022763"/>
    </source>
</evidence>
<evidence type="ECO:0000256" key="5">
    <source>
        <dbReference type="ARBA" id="ARBA00022801"/>
    </source>
</evidence>
<evidence type="ECO:0000256" key="11">
    <source>
        <dbReference type="ARBA" id="ARBA00023236"/>
    </source>
</evidence>
<sequence>KHMFTRPRNRRRRILEFVARHLERRGHSPSVREIGAAVGIRSTRAVKYHLDILVAEGKLVRVAGRARALSVPTRPSAALPLVGRIAAGAPTLALENVEDHISLARFEGCFLLRVRGESMRGAGIMDGDLVIVNGGAEAQAGDIVAARIGEEATVKYFRPGAGKVTLEPANPEFRPIVVVPGENDFALAGVVVGLLRNYR</sequence>
<reference evidence="15" key="1">
    <citation type="journal article" date="2020" name="mSystems">
        <title>Genome- and Community-Level Interaction Insights into Carbon Utilization and Element Cycling Functions of Hydrothermarchaeota in Hydrothermal Sediment.</title>
        <authorList>
            <person name="Zhou Z."/>
            <person name="Liu Y."/>
            <person name="Xu W."/>
            <person name="Pan J."/>
            <person name="Luo Z.H."/>
            <person name="Li M."/>
        </authorList>
    </citation>
    <scope>NUCLEOTIDE SEQUENCE [LARGE SCALE GENOMIC DNA]</scope>
    <source>
        <strain evidence="15">SpSt-1182</strain>
    </source>
</reference>
<dbReference type="InterPro" id="IPR006197">
    <property type="entry name" value="Peptidase_S24_LexA"/>
</dbReference>
<keyword evidence="4" id="KW-0227">DNA damage</keyword>
<dbReference type="InterPro" id="IPR036286">
    <property type="entry name" value="LexA/Signal_pep-like_sf"/>
</dbReference>
<evidence type="ECO:0000259" key="13">
    <source>
        <dbReference type="Pfam" id="PF00717"/>
    </source>
</evidence>
<feature type="domain" description="LexA repressor DNA-binding" evidence="14">
    <location>
        <begin position="9"/>
        <end position="68"/>
    </location>
</feature>
<dbReference type="GO" id="GO:0006281">
    <property type="term" value="P:DNA repair"/>
    <property type="evidence" value="ECO:0007669"/>
    <property type="project" value="UniProtKB-KW"/>
</dbReference>
<accession>A0A7V0XEL6</accession>
<dbReference type="SUPFAM" id="SSF46785">
    <property type="entry name" value="Winged helix' DNA-binding domain"/>
    <property type="match status" value="1"/>
</dbReference>
<evidence type="ECO:0000256" key="1">
    <source>
        <dbReference type="ARBA" id="ARBA00007484"/>
    </source>
</evidence>
<dbReference type="PANTHER" id="PTHR33516:SF2">
    <property type="entry name" value="LEXA REPRESSOR-RELATED"/>
    <property type="match status" value="1"/>
</dbReference>
<evidence type="ECO:0000256" key="6">
    <source>
        <dbReference type="ARBA" id="ARBA00022813"/>
    </source>
</evidence>
<proteinExistence type="inferred from homology"/>
<dbReference type="InterPro" id="IPR036390">
    <property type="entry name" value="WH_DNA-bd_sf"/>
</dbReference>
<feature type="domain" description="Peptidase S24/S26A/S26B/S26C" evidence="13">
    <location>
        <begin position="80"/>
        <end position="192"/>
    </location>
</feature>
<dbReference type="GO" id="GO:0003677">
    <property type="term" value="F:DNA binding"/>
    <property type="evidence" value="ECO:0007669"/>
    <property type="project" value="UniProtKB-KW"/>
</dbReference>
<dbReference type="SUPFAM" id="SSF51306">
    <property type="entry name" value="LexA/Signal peptidase"/>
    <property type="match status" value="1"/>
</dbReference>
<dbReference type="InterPro" id="IPR006200">
    <property type="entry name" value="LexA"/>
</dbReference>
<keyword evidence="6 12" id="KW-0068">Autocatalytic cleavage</keyword>
<comment type="caution">
    <text evidence="15">The sequence shown here is derived from an EMBL/GenBank/DDBJ whole genome shotgun (WGS) entry which is preliminary data.</text>
</comment>
<evidence type="ECO:0000259" key="14">
    <source>
        <dbReference type="Pfam" id="PF01726"/>
    </source>
</evidence>
<keyword evidence="11" id="KW-0742">SOS response</keyword>
<keyword evidence="2" id="KW-0678">Repressor</keyword>
<keyword evidence="5 12" id="KW-0378">Hydrolase</keyword>
<dbReference type="InterPro" id="IPR015927">
    <property type="entry name" value="Peptidase_S24_S26A/B/C"/>
</dbReference>
<dbReference type="CDD" id="cd06529">
    <property type="entry name" value="S24_LexA-like"/>
    <property type="match status" value="1"/>
</dbReference>
<evidence type="ECO:0000256" key="3">
    <source>
        <dbReference type="ARBA" id="ARBA00022705"/>
    </source>
</evidence>
<evidence type="ECO:0000256" key="12">
    <source>
        <dbReference type="RuleBase" id="RU003991"/>
    </source>
</evidence>
<dbReference type="Pfam" id="PF00717">
    <property type="entry name" value="Peptidase_S24"/>
    <property type="match status" value="1"/>
</dbReference>
<evidence type="ECO:0000256" key="7">
    <source>
        <dbReference type="ARBA" id="ARBA00023015"/>
    </source>
</evidence>
<dbReference type="InterPro" id="IPR006199">
    <property type="entry name" value="LexA_DNA-bd_dom"/>
</dbReference>
<dbReference type="InterPro" id="IPR036388">
    <property type="entry name" value="WH-like_DNA-bd_sf"/>
</dbReference>
<feature type="non-terminal residue" evidence="15">
    <location>
        <position position="1"/>
    </location>
</feature>
<keyword evidence="7" id="KW-0805">Transcription regulation</keyword>
<dbReference type="PANTHER" id="PTHR33516">
    <property type="entry name" value="LEXA REPRESSOR"/>
    <property type="match status" value="1"/>
</dbReference>
<keyword evidence="8" id="KW-0238">DNA-binding</keyword>
<protein>
    <submittedName>
        <fullName evidence="15">Transcriptional repressor LexA</fullName>
        <ecNumber evidence="15">3.4.21.88</ecNumber>
    </submittedName>
</protein>
<dbReference type="EMBL" id="DSBX01000046">
    <property type="protein sequence ID" value="HDQ98899.1"/>
    <property type="molecule type" value="Genomic_DNA"/>
</dbReference>
<dbReference type="GO" id="GO:0004252">
    <property type="term" value="F:serine-type endopeptidase activity"/>
    <property type="evidence" value="ECO:0007669"/>
    <property type="project" value="UniProtKB-EC"/>
</dbReference>
<organism evidence="15">
    <name type="scientific">candidate division WOR-3 bacterium</name>
    <dbReference type="NCBI Taxonomy" id="2052148"/>
    <lineage>
        <taxon>Bacteria</taxon>
        <taxon>Bacteria division WOR-3</taxon>
    </lineage>
</organism>
<dbReference type="GO" id="GO:0006260">
    <property type="term" value="P:DNA replication"/>
    <property type="evidence" value="ECO:0007669"/>
    <property type="project" value="UniProtKB-KW"/>
</dbReference>
<dbReference type="FunFam" id="2.10.109.10:FF:000001">
    <property type="entry name" value="LexA repressor"/>
    <property type="match status" value="1"/>
</dbReference>
<dbReference type="PRINTS" id="PR00726">
    <property type="entry name" value="LEXASERPTASE"/>
</dbReference>
<dbReference type="NCBIfam" id="TIGR00498">
    <property type="entry name" value="lexA"/>
    <property type="match status" value="1"/>
</dbReference>
<dbReference type="Gene3D" id="2.10.109.10">
    <property type="entry name" value="Umud Fragment, subunit A"/>
    <property type="match status" value="1"/>
</dbReference>
<keyword evidence="3" id="KW-0235">DNA replication</keyword>
<dbReference type="Pfam" id="PF01726">
    <property type="entry name" value="LexA_DNA_bind"/>
    <property type="match status" value="1"/>
</dbReference>
<evidence type="ECO:0000256" key="2">
    <source>
        <dbReference type="ARBA" id="ARBA00022491"/>
    </source>
</evidence>
<dbReference type="GO" id="GO:0006508">
    <property type="term" value="P:proteolysis"/>
    <property type="evidence" value="ECO:0007669"/>
    <property type="project" value="InterPro"/>
</dbReference>
<comment type="similarity">
    <text evidence="1 12">Belongs to the peptidase S24 family.</text>
</comment>
<dbReference type="Gene3D" id="1.10.10.10">
    <property type="entry name" value="Winged helix-like DNA-binding domain superfamily/Winged helix DNA-binding domain"/>
    <property type="match status" value="1"/>
</dbReference>
<dbReference type="GO" id="GO:0045892">
    <property type="term" value="P:negative regulation of DNA-templated transcription"/>
    <property type="evidence" value="ECO:0007669"/>
    <property type="project" value="InterPro"/>
</dbReference>
<evidence type="ECO:0000256" key="10">
    <source>
        <dbReference type="ARBA" id="ARBA00023204"/>
    </source>
</evidence>
<dbReference type="GO" id="GO:0009432">
    <property type="term" value="P:SOS response"/>
    <property type="evidence" value="ECO:0007669"/>
    <property type="project" value="UniProtKB-KW"/>
</dbReference>
<keyword evidence="9" id="KW-0804">Transcription</keyword>
<dbReference type="InterPro" id="IPR050077">
    <property type="entry name" value="LexA_repressor"/>
</dbReference>
<dbReference type="HAMAP" id="MF_00015">
    <property type="entry name" value="LexA"/>
    <property type="match status" value="1"/>
</dbReference>
<name>A0A7V0XEL6_UNCW3</name>
<dbReference type="EC" id="3.4.21.88" evidence="15"/>
<dbReference type="AlphaFoldDB" id="A0A7V0XEL6"/>
<dbReference type="InterPro" id="IPR039418">
    <property type="entry name" value="LexA-like"/>
</dbReference>
<gene>
    <name evidence="15" type="primary">lexA</name>
    <name evidence="15" type="ORF">ENN51_01230</name>
</gene>
<dbReference type="Proteomes" id="UP000885672">
    <property type="component" value="Unassembled WGS sequence"/>
</dbReference>
<keyword evidence="10" id="KW-0234">DNA repair</keyword>
<evidence type="ECO:0000313" key="15">
    <source>
        <dbReference type="EMBL" id="HDQ98899.1"/>
    </source>
</evidence>
<evidence type="ECO:0000256" key="8">
    <source>
        <dbReference type="ARBA" id="ARBA00023125"/>
    </source>
</evidence>
<evidence type="ECO:0000256" key="9">
    <source>
        <dbReference type="ARBA" id="ARBA00023163"/>
    </source>
</evidence>